<dbReference type="AlphaFoldDB" id="A0A951QFM0"/>
<name>A0A951QFM0_9CYAN</name>
<protein>
    <submittedName>
        <fullName evidence="1">DUF928 domain-containing protein</fullName>
    </submittedName>
</protein>
<proteinExistence type="predicted"/>
<evidence type="ECO:0000313" key="1">
    <source>
        <dbReference type="EMBL" id="MBW4662087.1"/>
    </source>
</evidence>
<dbReference type="Pfam" id="PF06051">
    <property type="entry name" value="DUF928"/>
    <property type="match status" value="1"/>
</dbReference>
<reference evidence="1" key="2">
    <citation type="journal article" date="2022" name="Microbiol. Resour. Announc.">
        <title>Metagenome Sequencing to Explore Phylogenomics of Terrestrial Cyanobacteria.</title>
        <authorList>
            <person name="Ward R.D."/>
            <person name="Stajich J.E."/>
            <person name="Johansen J.R."/>
            <person name="Huntemann M."/>
            <person name="Clum A."/>
            <person name="Foster B."/>
            <person name="Foster B."/>
            <person name="Roux S."/>
            <person name="Palaniappan K."/>
            <person name="Varghese N."/>
            <person name="Mukherjee S."/>
            <person name="Reddy T.B.K."/>
            <person name="Daum C."/>
            <person name="Copeland A."/>
            <person name="Chen I.A."/>
            <person name="Ivanova N.N."/>
            <person name="Kyrpides N.C."/>
            <person name="Shapiro N."/>
            <person name="Eloe-Fadrosh E.A."/>
            <person name="Pietrasiak N."/>
        </authorList>
    </citation>
    <scope>NUCLEOTIDE SEQUENCE</scope>
    <source>
        <strain evidence="1">UHER 2000/2452</strain>
    </source>
</reference>
<reference evidence="1" key="1">
    <citation type="submission" date="2021-05" db="EMBL/GenBank/DDBJ databases">
        <authorList>
            <person name="Pietrasiak N."/>
            <person name="Ward R."/>
            <person name="Stajich J.E."/>
            <person name="Kurbessoian T."/>
        </authorList>
    </citation>
    <scope>NUCLEOTIDE SEQUENCE</scope>
    <source>
        <strain evidence="1">UHER 2000/2452</strain>
    </source>
</reference>
<organism evidence="1 2">
    <name type="scientific">Drouetiella hepatica Uher 2000/2452</name>
    <dbReference type="NCBI Taxonomy" id="904376"/>
    <lineage>
        <taxon>Bacteria</taxon>
        <taxon>Bacillati</taxon>
        <taxon>Cyanobacteriota</taxon>
        <taxon>Cyanophyceae</taxon>
        <taxon>Oculatellales</taxon>
        <taxon>Oculatellaceae</taxon>
        <taxon>Drouetiella</taxon>
    </lineage>
</organism>
<gene>
    <name evidence="1" type="ORF">KME15_25815</name>
</gene>
<comment type="caution">
    <text evidence="1">The sequence shown here is derived from an EMBL/GenBank/DDBJ whole genome shotgun (WGS) entry which is preliminary data.</text>
</comment>
<sequence>MNHRKTACPTVWRKLRSRILTVALALILVTSLWLPFQPEAAANPLTDIIERVRTLIDPGSGKTAPTGRSGGGAGRGPLCPAFLGVSVKALIPTQSNTSSDAVAATEFVWGRTIEANPMLWFYIPYAADKVKTAKFSLLDDAKQLIPNYPLILPLSATPGIVAVRFPEPLAVGKSYNWYLSIVCSAEKPSRNPGVRGWIQRVEPSTELSASLAQVDNKQKYRIYAENGIWYDMVASLVTERQNDLLDPNLQEDWIALLEYLNADDLKDAAIVNCCKLPSP</sequence>
<dbReference type="EMBL" id="JAHHHD010000056">
    <property type="protein sequence ID" value="MBW4662087.1"/>
    <property type="molecule type" value="Genomic_DNA"/>
</dbReference>
<evidence type="ECO:0000313" key="2">
    <source>
        <dbReference type="Proteomes" id="UP000757435"/>
    </source>
</evidence>
<dbReference type="Proteomes" id="UP000757435">
    <property type="component" value="Unassembled WGS sequence"/>
</dbReference>
<accession>A0A951QFM0</accession>
<dbReference type="InterPro" id="IPR010328">
    <property type="entry name" value="DUF928"/>
</dbReference>